<dbReference type="EMBL" id="JAODUP010000219">
    <property type="protein sequence ID" value="KAK2156194.1"/>
    <property type="molecule type" value="Genomic_DNA"/>
</dbReference>
<gene>
    <name evidence="2" type="ORF">LSH36_219g00037</name>
</gene>
<keyword evidence="3" id="KW-1185">Reference proteome</keyword>
<feature type="compositionally biased region" description="Basic and acidic residues" evidence="1">
    <location>
        <begin position="138"/>
        <end position="155"/>
    </location>
</feature>
<organism evidence="2 3">
    <name type="scientific">Paralvinella palmiformis</name>
    <dbReference type="NCBI Taxonomy" id="53620"/>
    <lineage>
        <taxon>Eukaryota</taxon>
        <taxon>Metazoa</taxon>
        <taxon>Spiralia</taxon>
        <taxon>Lophotrochozoa</taxon>
        <taxon>Annelida</taxon>
        <taxon>Polychaeta</taxon>
        <taxon>Sedentaria</taxon>
        <taxon>Canalipalpata</taxon>
        <taxon>Terebellida</taxon>
        <taxon>Terebelliformia</taxon>
        <taxon>Alvinellidae</taxon>
        <taxon>Paralvinella</taxon>
    </lineage>
</organism>
<feature type="compositionally biased region" description="Basic residues" evidence="1">
    <location>
        <begin position="88"/>
        <end position="98"/>
    </location>
</feature>
<dbReference type="AlphaFoldDB" id="A0AAD9JNA8"/>
<comment type="caution">
    <text evidence="2">The sequence shown here is derived from an EMBL/GenBank/DDBJ whole genome shotgun (WGS) entry which is preliminary data.</text>
</comment>
<evidence type="ECO:0000256" key="1">
    <source>
        <dbReference type="SAM" id="MobiDB-lite"/>
    </source>
</evidence>
<protein>
    <submittedName>
        <fullName evidence="2">Uncharacterized protein</fullName>
    </submittedName>
</protein>
<reference evidence="2" key="1">
    <citation type="journal article" date="2023" name="Mol. Biol. Evol.">
        <title>Third-Generation Sequencing Reveals the Adaptive Role of the Epigenome in Three Deep-Sea Polychaetes.</title>
        <authorList>
            <person name="Perez M."/>
            <person name="Aroh O."/>
            <person name="Sun Y."/>
            <person name="Lan Y."/>
            <person name="Juniper S.K."/>
            <person name="Young C.R."/>
            <person name="Angers B."/>
            <person name="Qian P.Y."/>
        </authorList>
    </citation>
    <scope>NUCLEOTIDE SEQUENCE</scope>
    <source>
        <strain evidence="2">P08H-3</strain>
    </source>
</reference>
<dbReference type="Proteomes" id="UP001208570">
    <property type="component" value="Unassembled WGS sequence"/>
</dbReference>
<feature type="region of interest" description="Disordered" evidence="1">
    <location>
        <begin position="49"/>
        <end position="169"/>
    </location>
</feature>
<feature type="compositionally biased region" description="Polar residues" evidence="1">
    <location>
        <begin position="126"/>
        <end position="136"/>
    </location>
</feature>
<feature type="compositionally biased region" description="Polar residues" evidence="1">
    <location>
        <begin position="59"/>
        <end position="69"/>
    </location>
</feature>
<sequence length="169" mass="19488">MFCIVTRFGCDKHRLKFNLLVRMKPHFMPLALAFCLLILQGYQVCMSSDHKQPLDDDSPNPSGSVVNTKSRTEPAVGTQNDEKDHKKVNLHQSMHHSFKTNQAPIRHGPQKRHQGQQRSTRDNIKQHTVSNSQTHNKNNHDHMTDIRGREEETNKDGSTNSDNVKRYDH</sequence>
<evidence type="ECO:0000313" key="2">
    <source>
        <dbReference type="EMBL" id="KAK2156194.1"/>
    </source>
</evidence>
<proteinExistence type="predicted"/>
<accession>A0AAD9JNA8</accession>
<name>A0AAD9JNA8_9ANNE</name>
<evidence type="ECO:0000313" key="3">
    <source>
        <dbReference type="Proteomes" id="UP001208570"/>
    </source>
</evidence>